<dbReference type="OrthoDB" id="9796962at2"/>
<dbReference type="InterPro" id="IPR036182">
    <property type="entry name" value="PCuAC_sf"/>
</dbReference>
<evidence type="ECO:0000313" key="3">
    <source>
        <dbReference type="Proteomes" id="UP000053176"/>
    </source>
</evidence>
<dbReference type="SUPFAM" id="SSF110087">
    <property type="entry name" value="DR1885-like metal-binding protein"/>
    <property type="match status" value="1"/>
</dbReference>
<dbReference type="Proteomes" id="UP000053176">
    <property type="component" value="Unassembled WGS sequence"/>
</dbReference>
<dbReference type="Pfam" id="PF04314">
    <property type="entry name" value="PCuAC"/>
    <property type="match status" value="1"/>
</dbReference>
<keyword evidence="1" id="KW-0732">Signal</keyword>
<dbReference type="InterPro" id="IPR058248">
    <property type="entry name" value="Lxx211020-like"/>
</dbReference>
<dbReference type="Gene3D" id="2.60.40.1890">
    <property type="entry name" value="PCu(A)C copper chaperone"/>
    <property type="match status" value="1"/>
</dbReference>
<dbReference type="PANTHER" id="PTHR36302">
    <property type="entry name" value="BLR7088 PROTEIN"/>
    <property type="match status" value="1"/>
</dbReference>
<proteinExistence type="predicted"/>
<evidence type="ECO:0008006" key="4">
    <source>
        <dbReference type="Google" id="ProtNLM"/>
    </source>
</evidence>
<sequence length="158" mass="16240">MKSIIAALVFAIGTLTVAVAAADSSGITVEHAWARASPKGAVTGGAYVTIINNGSSDDRLLGVSSPAAERIQFHSETNDNGIAKMVQLQTIDVPAGGSFTFKPGGTHMMMTGLKQPLREGESVQLLLRFEKAGTVEATARIGKIAAMSDPGNQAGSAN</sequence>
<reference evidence="2 3" key="1">
    <citation type="submission" date="2015-12" db="EMBL/GenBank/DDBJ databases">
        <title>Draft genome sequence of Mesorhizobium sp. UFLA 01-765, a multitolerant efficient symbiont and plant-growth promoting strain isolated from Zn-mining soil using Leucaena leucocephala as a trap plant.</title>
        <authorList>
            <person name="Rangel W.M."/>
            <person name="Thijs S."/>
            <person name="Longatti S.M."/>
            <person name="Moreira F.M."/>
            <person name="Weyens N."/>
            <person name="Vangronsveld J."/>
            <person name="Van Hamme J.D."/>
            <person name="Bottos E.M."/>
            <person name="Rineau F."/>
        </authorList>
    </citation>
    <scope>NUCLEOTIDE SEQUENCE [LARGE SCALE GENOMIC DNA]</scope>
    <source>
        <strain evidence="2 3">UFLA 01-765</strain>
    </source>
</reference>
<feature type="chain" id="PRO_5007172282" description="Copper chaperone PCu(A)C" evidence="1">
    <location>
        <begin position="22"/>
        <end position="158"/>
    </location>
</feature>
<comment type="caution">
    <text evidence="2">The sequence shown here is derived from an EMBL/GenBank/DDBJ whole genome shotgun (WGS) entry which is preliminary data.</text>
</comment>
<dbReference type="EMBL" id="LPWA01000052">
    <property type="protein sequence ID" value="KUM27951.1"/>
    <property type="molecule type" value="Genomic_DNA"/>
</dbReference>
<name>A0A124GGV3_RHILI</name>
<organism evidence="2 3">
    <name type="scientific">Rhizobium loti</name>
    <name type="common">Mesorhizobium loti</name>
    <dbReference type="NCBI Taxonomy" id="381"/>
    <lineage>
        <taxon>Bacteria</taxon>
        <taxon>Pseudomonadati</taxon>
        <taxon>Pseudomonadota</taxon>
        <taxon>Alphaproteobacteria</taxon>
        <taxon>Hyphomicrobiales</taxon>
        <taxon>Phyllobacteriaceae</taxon>
        <taxon>Mesorhizobium</taxon>
    </lineage>
</organism>
<dbReference type="InterPro" id="IPR007410">
    <property type="entry name" value="LpqE-like"/>
</dbReference>
<accession>A0A124GGV3</accession>
<dbReference type="AlphaFoldDB" id="A0A124GGV3"/>
<dbReference type="PANTHER" id="PTHR36302:SF1">
    <property type="entry name" value="COPPER CHAPERONE PCU(A)C"/>
    <property type="match status" value="1"/>
</dbReference>
<feature type="signal peptide" evidence="1">
    <location>
        <begin position="1"/>
        <end position="21"/>
    </location>
</feature>
<gene>
    <name evidence="2" type="ORF">AU467_35180</name>
</gene>
<protein>
    <recommendedName>
        <fullName evidence="4">Copper chaperone PCu(A)C</fullName>
    </recommendedName>
</protein>
<evidence type="ECO:0000256" key="1">
    <source>
        <dbReference type="SAM" id="SignalP"/>
    </source>
</evidence>
<evidence type="ECO:0000313" key="2">
    <source>
        <dbReference type="EMBL" id="KUM27951.1"/>
    </source>
</evidence>